<reference evidence="1" key="1">
    <citation type="submission" date="2022-03" db="EMBL/GenBank/DDBJ databases">
        <authorList>
            <person name="Martin C."/>
        </authorList>
    </citation>
    <scope>NUCLEOTIDE SEQUENCE</scope>
</reference>
<accession>A0A8J1UH81</accession>
<dbReference type="PANTHER" id="PTHR31389">
    <property type="entry name" value="LD39211P"/>
    <property type="match status" value="1"/>
</dbReference>
<dbReference type="OrthoDB" id="5954868at2759"/>
<evidence type="ECO:0000313" key="1">
    <source>
        <dbReference type="EMBL" id="CAH1785284.1"/>
    </source>
</evidence>
<name>A0A8J1UH81_OWEFU</name>
<dbReference type="PANTHER" id="PTHR31389:SF4">
    <property type="entry name" value="LD39211P"/>
    <property type="match status" value="1"/>
</dbReference>
<protein>
    <submittedName>
        <fullName evidence="1">Uncharacterized protein</fullName>
    </submittedName>
</protein>
<dbReference type="Pfam" id="PF07801">
    <property type="entry name" value="DUF1647"/>
    <property type="match status" value="1"/>
</dbReference>
<sequence>MKLGRVLSFTKHTYLKYVFLLIGVVLMIYLVLEDEVIRTNEGDNNGDETNINITRMETLQESVLKFRYAVETPDISLKANEELVASRDVLKRLEIPPPEEKFIDLSEDMLKKFVFVTAASSNHFNESLDLIGSIQEFMPERDIYYYDIGLQPGQIEILKKLCGVKYRLLNFDAYPEHAATLLTYAFKAISIKEVMTEHSGVFWVDASIRLKGNNTDRLWEKLQIGKGMVFFASAFAHSNFATTRAGMYDYLPTDKEKMKDLGSIGATAMLLYNTKFVYEHYIKWWVLCALNRYCIAPDGSRKYCDPYDTYEEKYHFYRNCHRFDQAALNILVCNTFNYDKSTIYSLRATQWLSIKRYKTYMFEPHYCASKIT</sequence>
<dbReference type="EMBL" id="CAIIXF020000006">
    <property type="protein sequence ID" value="CAH1785284.1"/>
    <property type="molecule type" value="Genomic_DNA"/>
</dbReference>
<proteinExistence type="predicted"/>
<gene>
    <name evidence="1" type="ORF">OFUS_LOCUS11361</name>
</gene>
<dbReference type="InterPro" id="IPR012444">
    <property type="entry name" value="DUF1647"/>
</dbReference>
<dbReference type="AlphaFoldDB" id="A0A8J1UH81"/>
<keyword evidence="2" id="KW-1185">Reference proteome</keyword>
<organism evidence="1 2">
    <name type="scientific">Owenia fusiformis</name>
    <name type="common">Polychaete worm</name>
    <dbReference type="NCBI Taxonomy" id="6347"/>
    <lineage>
        <taxon>Eukaryota</taxon>
        <taxon>Metazoa</taxon>
        <taxon>Spiralia</taxon>
        <taxon>Lophotrochozoa</taxon>
        <taxon>Annelida</taxon>
        <taxon>Polychaeta</taxon>
        <taxon>Sedentaria</taxon>
        <taxon>Canalipalpata</taxon>
        <taxon>Sabellida</taxon>
        <taxon>Oweniida</taxon>
        <taxon>Oweniidae</taxon>
        <taxon>Owenia</taxon>
    </lineage>
</organism>
<dbReference type="Proteomes" id="UP000749559">
    <property type="component" value="Unassembled WGS sequence"/>
</dbReference>
<comment type="caution">
    <text evidence="1">The sequence shown here is derived from an EMBL/GenBank/DDBJ whole genome shotgun (WGS) entry which is preliminary data.</text>
</comment>
<evidence type="ECO:0000313" key="2">
    <source>
        <dbReference type="Proteomes" id="UP000749559"/>
    </source>
</evidence>